<dbReference type="Proteomes" id="UP001596545">
    <property type="component" value="Unassembled WGS sequence"/>
</dbReference>
<feature type="domain" description="ChsH2 C-terminal OB-fold" evidence="2">
    <location>
        <begin position="85"/>
        <end position="145"/>
    </location>
</feature>
<reference evidence="3 4" key="1">
    <citation type="journal article" date="2019" name="Int. J. Syst. Evol. Microbiol.">
        <title>The Global Catalogue of Microorganisms (GCM) 10K type strain sequencing project: providing services to taxonomists for standard genome sequencing and annotation.</title>
        <authorList>
            <consortium name="The Broad Institute Genomics Platform"/>
            <consortium name="The Broad Institute Genome Sequencing Center for Infectious Disease"/>
            <person name="Wu L."/>
            <person name="Ma J."/>
        </authorList>
    </citation>
    <scope>NUCLEOTIDE SEQUENCE [LARGE SCALE GENOMIC DNA]</scope>
    <source>
        <strain evidence="3 4">CGMCC 1.12554</strain>
    </source>
</reference>
<feature type="compositionally biased region" description="Gly residues" evidence="1">
    <location>
        <begin position="7"/>
        <end position="16"/>
    </location>
</feature>
<accession>A0ABD6AJV3</accession>
<dbReference type="InterPro" id="IPR012340">
    <property type="entry name" value="NA-bd_OB-fold"/>
</dbReference>
<proteinExistence type="predicted"/>
<protein>
    <submittedName>
        <fullName evidence="3">Zn-ribbon domain-containing OB-fold protein</fullName>
    </submittedName>
</protein>
<feature type="compositionally biased region" description="Acidic residues" evidence="1">
    <location>
        <begin position="19"/>
        <end position="29"/>
    </location>
</feature>
<comment type="caution">
    <text evidence="3">The sequence shown here is derived from an EMBL/GenBank/DDBJ whole genome shotgun (WGS) entry which is preliminary data.</text>
</comment>
<dbReference type="InterPro" id="IPR002878">
    <property type="entry name" value="ChsH2_C"/>
</dbReference>
<dbReference type="AlphaFoldDB" id="A0ABD6AJV3"/>
<sequence>MSDDGSGDGAGSGNGAENGDADGDEGDVDLAERAPTPITDADHGEWLDALAAGEGYALVCPDGHGSLPPRRICPECGSASLSREPLADAGRVETFSVVHVPSPRFAGDAPYVTAVVDLGPVRATGVLRGVDPEGDAVDVGLSVAVGVEERATDGEPLVAFRPVDDA</sequence>
<dbReference type="PANTHER" id="PTHR34075">
    <property type="entry name" value="BLR3430 PROTEIN"/>
    <property type="match status" value="1"/>
</dbReference>
<name>A0ABD6AJV3_9EURY</name>
<feature type="region of interest" description="Disordered" evidence="1">
    <location>
        <begin position="1"/>
        <end position="42"/>
    </location>
</feature>
<evidence type="ECO:0000313" key="3">
    <source>
        <dbReference type="EMBL" id="MFC7324238.1"/>
    </source>
</evidence>
<evidence type="ECO:0000256" key="1">
    <source>
        <dbReference type="SAM" id="MobiDB-lite"/>
    </source>
</evidence>
<evidence type="ECO:0000313" key="4">
    <source>
        <dbReference type="Proteomes" id="UP001596545"/>
    </source>
</evidence>
<dbReference type="EMBL" id="JBHTBL010000005">
    <property type="protein sequence ID" value="MFC7324238.1"/>
    <property type="molecule type" value="Genomic_DNA"/>
</dbReference>
<dbReference type="InterPro" id="IPR052513">
    <property type="entry name" value="Thioester_dehydratase-like"/>
</dbReference>
<dbReference type="RefSeq" id="WP_256409335.1">
    <property type="nucleotide sequence ID" value="NZ_JANHDN010000005.1"/>
</dbReference>
<evidence type="ECO:0000259" key="2">
    <source>
        <dbReference type="Pfam" id="PF01796"/>
    </source>
</evidence>
<dbReference type="PANTHER" id="PTHR34075:SF5">
    <property type="entry name" value="BLR3430 PROTEIN"/>
    <property type="match status" value="1"/>
</dbReference>
<dbReference type="Pfam" id="PF01796">
    <property type="entry name" value="OB_ChsH2_C"/>
    <property type="match status" value="1"/>
</dbReference>
<dbReference type="SUPFAM" id="SSF50249">
    <property type="entry name" value="Nucleic acid-binding proteins"/>
    <property type="match status" value="1"/>
</dbReference>
<gene>
    <name evidence="3" type="ORF">ACFQMF_06545</name>
</gene>
<keyword evidence="4" id="KW-1185">Reference proteome</keyword>
<organism evidence="3 4">
    <name type="scientific">Halorubrum rutilum</name>
    <dbReference type="NCBI Taxonomy" id="1364933"/>
    <lineage>
        <taxon>Archaea</taxon>
        <taxon>Methanobacteriati</taxon>
        <taxon>Methanobacteriota</taxon>
        <taxon>Stenosarchaea group</taxon>
        <taxon>Halobacteria</taxon>
        <taxon>Halobacteriales</taxon>
        <taxon>Haloferacaceae</taxon>
        <taxon>Halorubrum</taxon>
    </lineage>
</organism>